<evidence type="ECO:0000313" key="5">
    <source>
        <dbReference type="Proteomes" id="UP000267368"/>
    </source>
</evidence>
<dbReference type="OrthoDB" id="9806150at2"/>
<sequence>MKMPELKTVEQVSDGWLKKYVLTYDLPDGRELPYEVVSRKALQRYEDEVRDSGTAEPSSDAVCVVGHTADDAFLLIREFRYPMNRMCVAFPAGLREADEDVVECAARELREETGYDLVRDENGRPVNARASLQPGYSSLGMGDESIAMVFAEVERVGEPRAESTEFIEAFELKREDIPRFLAENRDPLSIRCQLVLEMVANPPFA</sequence>
<dbReference type="CDD" id="cd03424">
    <property type="entry name" value="NUDIX_ADPRase_Nudt5_UGPPase_Nudt14"/>
    <property type="match status" value="1"/>
</dbReference>
<dbReference type="GO" id="GO:0019693">
    <property type="term" value="P:ribose phosphate metabolic process"/>
    <property type="evidence" value="ECO:0007669"/>
    <property type="project" value="TreeGrafter"/>
</dbReference>
<evidence type="ECO:0000259" key="3">
    <source>
        <dbReference type="PROSITE" id="PS51462"/>
    </source>
</evidence>
<dbReference type="InterPro" id="IPR020084">
    <property type="entry name" value="NUDIX_hydrolase_CS"/>
</dbReference>
<comment type="cofactor">
    <cofactor evidence="1">
        <name>Mg(2+)</name>
        <dbReference type="ChEBI" id="CHEBI:18420"/>
    </cofactor>
</comment>
<dbReference type="GO" id="GO:0016787">
    <property type="term" value="F:hydrolase activity"/>
    <property type="evidence" value="ECO:0007669"/>
    <property type="project" value="UniProtKB-KW"/>
</dbReference>
<dbReference type="Pfam" id="PF00293">
    <property type="entry name" value="NUDIX"/>
    <property type="match status" value="1"/>
</dbReference>
<dbReference type="PROSITE" id="PS00893">
    <property type="entry name" value="NUDIX_BOX"/>
    <property type="match status" value="1"/>
</dbReference>
<dbReference type="PANTHER" id="PTHR11839:SF18">
    <property type="entry name" value="NUDIX HYDROLASE DOMAIN-CONTAINING PROTEIN"/>
    <property type="match status" value="1"/>
</dbReference>
<keyword evidence="2 4" id="KW-0378">Hydrolase</keyword>
<protein>
    <submittedName>
        <fullName evidence="4">NUDIX hydrolase</fullName>
    </submittedName>
</protein>
<dbReference type="AlphaFoldDB" id="A0A3N0AE99"/>
<dbReference type="PROSITE" id="PS51462">
    <property type="entry name" value="NUDIX"/>
    <property type="match status" value="1"/>
</dbReference>
<name>A0A3N0AE99_9ACTN</name>
<proteinExistence type="predicted"/>
<dbReference type="GO" id="GO:0006753">
    <property type="term" value="P:nucleoside phosphate metabolic process"/>
    <property type="evidence" value="ECO:0007669"/>
    <property type="project" value="TreeGrafter"/>
</dbReference>
<evidence type="ECO:0000313" key="4">
    <source>
        <dbReference type="EMBL" id="RNL19184.1"/>
    </source>
</evidence>
<organism evidence="4 5">
    <name type="scientific">Slackia faecicanis</name>
    <dbReference type="NCBI Taxonomy" id="255723"/>
    <lineage>
        <taxon>Bacteria</taxon>
        <taxon>Bacillati</taxon>
        <taxon>Actinomycetota</taxon>
        <taxon>Coriobacteriia</taxon>
        <taxon>Eggerthellales</taxon>
        <taxon>Eggerthellaceae</taxon>
        <taxon>Slackia</taxon>
    </lineage>
</organism>
<feature type="domain" description="Nudix hydrolase" evidence="3">
    <location>
        <begin position="57"/>
        <end position="194"/>
    </location>
</feature>
<dbReference type="SUPFAM" id="SSF55811">
    <property type="entry name" value="Nudix"/>
    <property type="match status" value="1"/>
</dbReference>
<dbReference type="Gene3D" id="3.90.79.10">
    <property type="entry name" value="Nucleoside Triphosphate Pyrophosphohydrolase"/>
    <property type="match status" value="1"/>
</dbReference>
<keyword evidence="5" id="KW-1185">Reference proteome</keyword>
<accession>A0A3N0AE99</accession>
<dbReference type="InterPro" id="IPR000086">
    <property type="entry name" value="NUDIX_hydrolase_dom"/>
</dbReference>
<dbReference type="PANTHER" id="PTHR11839">
    <property type="entry name" value="UDP/ADP-SUGAR PYROPHOSPHATASE"/>
    <property type="match status" value="1"/>
</dbReference>
<dbReference type="Proteomes" id="UP000267368">
    <property type="component" value="Unassembled WGS sequence"/>
</dbReference>
<comment type="caution">
    <text evidence="4">The sequence shown here is derived from an EMBL/GenBank/DDBJ whole genome shotgun (WGS) entry which is preliminary data.</text>
</comment>
<gene>
    <name evidence="4" type="ORF">DMP07_07525</name>
</gene>
<evidence type="ECO:0000256" key="1">
    <source>
        <dbReference type="ARBA" id="ARBA00001946"/>
    </source>
</evidence>
<dbReference type="EMBL" id="QICB01000006">
    <property type="protein sequence ID" value="RNL19184.1"/>
    <property type="molecule type" value="Genomic_DNA"/>
</dbReference>
<dbReference type="InterPro" id="IPR015797">
    <property type="entry name" value="NUDIX_hydrolase-like_dom_sf"/>
</dbReference>
<reference evidence="5" key="1">
    <citation type="submission" date="2018-05" db="EMBL/GenBank/DDBJ databases">
        <title>Genome Sequencing of selected type strains of the family Eggerthellaceae.</title>
        <authorList>
            <person name="Danylec N."/>
            <person name="Stoll D.A."/>
            <person name="Doetsch A."/>
            <person name="Huch M."/>
        </authorList>
    </citation>
    <scope>NUCLEOTIDE SEQUENCE [LARGE SCALE GENOMIC DNA]</scope>
    <source>
        <strain evidence="5">DSM 17537</strain>
    </source>
</reference>
<evidence type="ECO:0000256" key="2">
    <source>
        <dbReference type="ARBA" id="ARBA00022801"/>
    </source>
</evidence>